<accession>A0A0E9R7Y8</accession>
<protein>
    <submittedName>
        <fullName evidence="1">Uncharacterized protein</fullName>
    </submittedName>
</protein>
<evidence type="ECO:0000313" key="1">
    <source>
        <dbReference type="EMBL" id="JAH24605.1"/>
    </source>
</evidence>
<reference evidence="1" key="1">
    <citation type="submission" date="2014-11" db="EMBL/GenBank/DDBJ databases">
        <authorList>
            <person name="Amaro Gonzalez C."/>
        </authorList>
    </citation>
    <scope>NUCLEOTIDE SEQUENCE</scope>
</reference>
<reference evidence="1" key="2">
    <citation type="journal article" date="2015" name="Fish Shellfish Immunol.">
        <title>Early steps in the European eel (Anguilla anguilla)-Vibrio vulnificus interaction in the gills: Role of the RtxA13 toxin.</title>
        <authorList>
            <person name="Callol A."/>
            <person name="Pajuelo D."/>
            <person name="Ebbesson L."/>
            <person name="Teles M."/>
            <person name="MacKenzie S."/>
            <person name="Amaro C."/>
        </authorList>
    </citation>
    <scope>NUCLEOTIDE SEQUENCE</scope>
</reference>
<sequence length="35" mass="4129">MFLMFQSDKSGYDLDFINPASHIFLHYCMHNSTNC</sequence>
<dbReference type="EMBL" id="GBXM01083972">
    <property type="protein sequence ID" value="JAH24605.1"/>
    <property type="molecule type" value="Transcribed_RNA"/>
</dbReference>
<proteinExistence type="predicted"/>
<dbReference type="AlphaFoldDB" id="A0A0E9R7Y8"/>
<name>A0A0E9R7Y8_ANGAN</name>
<organism evidence="1">
    <name type="scientific">Anguilla anguilla</name>
    <name type="common">European freshwater eel</name>
    <name type="synonym">Muraena anguilla</name>
    <dbReference type="NCBI Taxonomy" id="7936"/>
    <lineage>
        <taxon>Eukaryota</taxon>
        <taxon>Metazoa</taxon>
        <taxon>Chordata</taxon>
        <taxon>Craniata</taxon>
        <taxon>Vertebrata</taxon>
        <taxon>Euteleostomi</taxon>
        <taxon>Actinopterygii</taxon>
        <taxon>Neopterygii</taxon>
        <taxon>Teleostei</taxon>
        <taxon>Anguilliformes</taxon>
        <taxon>Anguillidae</taxon>
        <taxon>Anguilla</taxon>
    </lineage>
</organism>